<protein>
    <recommendedName>
        <fullName evidence="5">Lipocalin/cytosolic fatty-acid binding domain-containing protein</fullName>
    </recommendedName>
</protein>
<evidence type="ECO:0000256" key="1">
    <source>
        <dbReference type="ARBA" id="ARBA00008390"/>
    </source>
</evidence>
<evidence type="ECO:0000313" key="3">
    <source>
        <dbReference type="EnsemblMetazoa" id="CapteP227713"/>
    </source>
</evidence>
<dbReference type="OrthoDB" id="412780at2759"/>
<name>R7U183_CAPTE</name>
<proteinExistence type="inferred from homology"/>
<dbReference type="HOGENOM" id="CLU_113772_0_1_1"/>
<dbReference type="Gene3D" id="2.40.128.20">
    <property type="match status" value="1"/>
</dbReference>
<gene>
    <name evidence="2" type="ORF">CAPTEDRAFT_227713</name>
</gene>
<comment type="similarity">
    <text evidence="1">Belongs to the calycin superfamily. Fatty-acid binding protein (FABP) family.</text>
</comment>
<evidence type="ECO:0000313" key="2">
    <source>
        <dbReference type="EMBL" id="ELT99642.1"/>
    </source>
</evidence>
<dbReference type="STRING" id="283909.R7U183"/>
<dbReference type="CDD" id="cd00742">
    <property type="entry name" value="FABP"/>
    <property type="match status" value="1"/>
</dbReference>
<reference evidence="4" key="1">
    <citation type="submission" date="2012-12" db="EMBL/GenBank/DDBJ databases">
        <authorList>
            <person name="Hellsten U."/>
            <person name="Grimwood J."/>
            <person name="Chapman J.A."/>
            <person name="Shapiro H."/>
            <person name="Aerts A."/>
            <person name="Otillar R.P."/>
            <person name="Terry A.Y."/>
            <person name="Boore J.L."/>
            <person name="Simakov O."/>
            <person name="Marletaz F."/>
            <person name="Cho S.-J."/>
            <person name="Edsinger-Gonzales E."/>
            <person name="Havlak P."/>
            <person name="Kuo D.-H."/>
            <person name="Larsson T."/>
            <person name="Lv J."/>
            <person name="Arendt D."/>
            <person name="Savage R."/>
            <person name="Osoegawa K."/>
            <person name="de Jong P."/>
            <person name="Lindberg D.R."/>
            <person name="Seaver E.C."/>
            <person name="Weisblat D.A."/>
            <person name="Putnam N.H."/>
            <person name="Grigoriev I.V."/>
            <person name="Rokhsar D.S."/>
        </authorList>
    </citation>
    <scope>NUCLEOTIDE SEQUENCE</scope>
    <source>
        <strain evidence="4">I ESC-2004</strain>
    </source>
</reference>
<dbReference type="InterPro" id="IPR012674">
    <property type="entry name" value="Calycin"/>
</dbReference>
<accession>R7U183</accession>
<dbReference type="Proteomes" id="UP000014760">
    <property type="component" value="Unassembled WGS sequence"/>
</dbReference>
<evidence type="ECO:0008006" key="5">
    <source>
        <dbReference type="Google" id="ProtNLM"/>
    </source>
</evidence>
<evidence type="ECO:0000313" key="4">
    <source>
        <dbReference type="Proteomes" id="UP000014760"/>
    </source>
</evidence>
<dbReference type="OMA" id="IDTINIM"/>
<reference evidence="2 4" key="2">
    <citation type="journal article" date="2013" name="Nature">
        <title>Insights into bilaterian evolution from three spiralian genomes.</title>
        <authorList>
            <person name="Simakov O."/>
            <person name="Marletaz F."/>
            <person name="Cho S.J."/>
            <person name="Edsinger-Gonzales E."/>
            <person name="Havlak P."/>
            <person name="Hellsten U."/>
            <person name="Kuo D.H."/>
            <person name="Larsson T."/>
            <person name="Lv J."/>
            <person name="Arendt D."/>
            <person name="Savage R."/>
            <person name="Osoegawa K."/>
            <person name="de Jong P."/>
            <person name="Grimwood J."/>
            <person name="Chapman J.A."/>
            <person name="Shapiro H."/>
            <person name="Aerts A."/>
            <person name="Otillar R.P."/>
            <person name="Terry A.Y."/>
            <person name="Boore J.L."/>
            <person name="Grigoriev I.V."/>
            <person name="Lindberg D.R."/>
            <person name="Seaver E.C."/>
            <person name="Weisblat D.A."/>
            <person name="Putnam N.H."/>
            <person name="Rokhsar D.S."/>
        </authorList>
    </citation>
    <scope>NUCLEOTIDE SEQUENCE</scope>
    <source>
        <strain evidence="2 4">I ESC-2004</strain>
    </source>
</reference>
<dbReference type="InterPro" id="IPR031259">
    <property type="entry name" value="ILBP"/>
</dbReference>
<dbReference type="GO" id="GO:0008289">
    <property type="term" value="F:lipid binding"/>
    <property type="evidence" value="ECO:0007669"/>
    <property type="project" value="UniProtKB-KW"/>
</dbReference>
<organism evidence="2">
    <name type="scientific">Capitella teleta</name>
    <name type="common">Polychaete worm</name>
    <dbReference type="NCBI Taxonomy" id="283909"/>
    <lineage>
        <taxon>Eukaryota</taxon>
        <taxon>Metazoa</taxon>
        <taxon>Spiralia</taxon>
        <taxon>Lophotrochozoa</taxon>
        <taxon>Annelida</taxon>
        <taxon>Polychaeta</taxon>
        <taxon>Sedentaria</taxon>
        <taxon>Scolecida</taxon>
        <taxon>Capitellidae</taxon>
        <taxon>Capitella</taxon>
    </lineage>
</organism>
<dbReference type="SUPFAM" id="SSF50814">
    <property type="entry name" value="Lipocalins"/>
    <property type="match status" value="1"/>
</dbReference>
<dbReference type="EnsemblMetazoa" id="CapteT227713">
    <property type="protein sequence ID" value="CapteP227713"/>
    <property type="gene ID" value="CapteG227713"/>
</dbReference>
<reference evidence="3" key="3">
    <citation type="submission" date="2015-06" db="UniProtKB">
        <authorList>
            <consortium name="EnsemblMetazoa"/>
        </authorList>
    </citation>
    <scope>IDENTIFICATION</scope>
</reference>
<dbReference type="EMBL" id="AMQN01009959">
    <property type="status" value="NOT_ANNOTATED_CDS"/>
    <property type="molecule type" value="Genomic_DNA"/>
</dbReference>
<dbReference type="PANTHER" id="PTHR11955">
    <property type="entry name" value="FATTY ACID BINDING PROTEIN"/>
    <property type="match status" value="1"/>
</dbReference>
<sequence length="135" mass="14836">MSLEGTWNQSVPFDGMEAVLDAVGMNDPQTRGFILAIKPTLELSRDGEQWTYKMSTPQADRTVSFKNGQEIDYVSVVGKPVKATMTVEGSTLTEVHRDPTDPSKVTTISREVSGDTMNVTMKVSSAICKTQYIRA</sequence>
<keyword evidence="4" id="KW-1185">Reference proteome</keyword>
<dbReference type="AlphaFoldDB" id="R7U183"/>
<dbReference type="EMBL" id="KB306678">
    <property type="protein sequence ID" value="ELT99642.1"/>
    <property type="molecule type" value="Genomic_DNA"/>
</dbReference>